<keyword evidence="2" id="KW-1185">Reference proteome</keyword>
<proteinExistence type="predicted"/>
<dbReference type="AlphaFoldDB" id="A0A183TE41"/>
<dbReference type="PANTHER" id="PTHR21301">
    <property type="entry name" value="REVERSE TRANSCRIPTASE"/>
    <property type="match status" value="1"/>
</dbReference>
<accession>A0A183TE41</accession>
<dbReference type="PANTHER" id="PTHR21301:SF10">
    <property type="entry name" value="REVERSE TRANSCRIPTASE DOMAIN-CONTAINING PROTEIN"/>
    <property type="match status" value="1"/>
</dbReference>
<dbReference type="OrthoDB" id="6259957at2759"/>
<evidence type="ECO:0000313" key="1">
    <source>
        <dbReference type="EMBL" id="VDM01125.1"/>
    </source>
</evidence>
<evidence type="ECO:0000313" key="3">
    <source>
        <dbReference type="WBParaSite" id="SSLN_0001529701-mRNA-1"/>
    </source>
</evidence>
<sequence>MARAQETALARFYSLSKVHEAGTALQTIVSLKGTPTYGLANWLFWRLKVLTSDSDNTVHRILAKLKGNLEVEAAELLLRSKYDETENGLGHAQVIQIPKFCHRTYLTFDRTIYERGKGNPMGSPTSESLVCQHHSKKFWARHMDDPFVLIKRNQMITSKERLKSIFPDIQFTMEEENNYLIFLDVLVYHKDCVAHRPRLHVSDKCDASADLREKPTNQLQARLRKGAILPC</sequence>
<dbReference type="EMBL" id="UYSU01039264">
    <property type="protein sequence ID" value="VDM01125.1"/>
    <property type="molecule type" value="Genomic_DNA"/>
</dbReference>
<reference evidence="3" key="1">
    <citation type="submission" date="2016-06" db="UniProtKB">
        <authorList>
            <consortium name="WormBaseParasite"/>
        </authorList>
    </citation>
    <scope>IDENTIFICATION</scope>
</reference>
<evidence type="ECO:0000313" key="2">
    <source>
        <dbReference type="Proteomes" id="UP000275846"/>
    </source>
</evidence>
<reference evidence="1 2" key="2">
    <citation type="submission" date="2018-11" db="EMBL/GenBank/DDBJ databases">
        <authorList>
            <consortium name="Pathogen Informatics"/>
        </authorList>
    </citation>
    <scope>NUCLEOTIDE SEQUENCE [LARGE SCALE GENOMIC DNA]</scope>
    <source>
        <strain evidence="1 2">NST_G2</strain>
    </source>
</reference>
<name>A0A183TE41_SCHSO</name>
<protein>
    <submittedName>
        <fullName evidence="3">Helitron_like_N domain-containing protein</fullName>
    </submittedName>
</protein>
<dbReference type="Proteomes" id="UP000275846">
    <property type="component" value="Unassembled WGS sequence"/>
</dbReference>
<organism evidence="3">
    <name type="scientific">Schistocephalus solidus</name>
    <name type="common">Tapeworm</name>
    <dbReference type="NCBI Taxonomy" id="70667"/>
    <lineage>
        <taxon>Eukaryota</taxon>
        <taxon>Metazoa</taxon>
        <taxon>Spiralia</taxon>
        <taxon>Lophotrochozoa</taxon>
        <taxon>Platyhelminthes</taxon>
        <taxon>Cestoda</taxon>
        <taxon>Eucestoda</taxon>
        <taxon>Diphyllobothriidea</taxon>
        <taxon>Diphyllobothriidae</taxon>
        <taxon>Schistocephalus</taxon>
    </lineage>
</organism>
<gene>
    <name evidence="1" type="ORF">SSLN_LOCUS14739</name>
</gene>
<dbReference type="WBParaSite" id="SSLN_0001529701-mRNA-1">
    <property type="protein sequence ID" value="SSLN_0001529701-mRNA-1"/>
    <property type="gene ID" value="SSLN_0001529701"/>
</dbReference>